<dbReference type="GO" id="GO:0045159">
    <property type="term" value="F:myosin II binding"/>
    <property type="evidence" value="ECO:0007669"/>
    <property type="project" value="TreeGrafter"/>
</dbReference>
<dbReference type="OrthoDB" id="19944at2759"/>
<evidence type="ECO:0000256" key="3">
    <source>
        <dbReference type="PROSITE-ProRule" id="PRU00221"/>
    </source>
</evidence>
<name>A0A6A7C9G0_9PEZI</name>
<gene>
    <name evidence="5" type="ORF">K470DRAFT_55140</name>
</gene>
<evidence type="ECO:0000256" key="2">
    <source>
        <dbReference type="ARBA" id="ARBA00022483"/>
    </source>
</evidence>
<evidence type="ECO:0000256" key="1">
    <source>
        <dbReference type="ARBA" id="ARBA00008070"/>
    </source>
</evidence>
<dbReference type="InterPro" id="IPR013905">
    <property type="entry name" value="Lgl_C_dom"/>
</dbReference>
<dbReference type="Pfam" id="PF08596">
    <property type="entry name" value="Lgl_C"/>
    <property type="match status" value="1"/>
</dbReference>
<dbReference type="Proteomes" id="UP000799421">
    <property type="component" value="Unassembled WGS sequence"/>
</dbReference>
<dbReference type="InterPro" id="IPR001680">
    <property type="entry name" value="WD40_rpt"/>
</dbReference>
<evidence type="ECO:0000313" key="6">
    <source>
        <dbReference type="Proteomes" id="UP000799421"/>
    </source>
</evidence>
<dbReference type="GO" id="GO:0005886">
    <property type="term" value="C:plasma membrane"/>
    <property type="evidence" value="ECO:0007669"/>
    <property type="project" value="TreeGrafter"/>
</dbReference>
<evidence type="ECO:0000313" key="5">
    <source>
        <dbReference type="EMBL" id="KAF2864196.1"/>
    </source>
</evidence>
<feature type="domain" description="Lethal giant larvae (Lgl)-like C-terminal" evidence="4">
    <location>
        <begin position="489"/>
        <end position="866"/>
    </location>
</feature>
<dbReference type="GO" id="GO:0005096">
    <property type="term" value="F:GTPase activator activity"/>
    <property type="evidence" value="ECO:0007669"/>
    <property type="project" value="TreeGrafter"/>
</dbReference>
<dbReference type="Pfam" id="PF00400">
    <property type="entry name" value="WD40"/>
    <property type="match status" value="1"/>
</dbReference>
<comment type="similarity">
    <text evidence="1">Belongs to the WD repeat L(2)GL family.</text>
</comment>
<dbReference type="PANTHER" id="PTHR10241">
    <property type="entry name" value="LETHAL 2 GIANT LARVAE PROTEIN"/>
    <property type="match status" value="1"/>
</dbReference>
<dbReference type="InterPro" id="IPR015943">
    <property type="entry name" value="WD40/YVTN_repeat-like_dom_sf"/>
</dbReference>
<dbReference type="InterPro" id="IPR036322">
    <property type="entry name" value="WD40_repeat_dom_sf"/>
</dbReference>
<dbReference type="GO" id="GO:0006887">
    <property type="term" value="P:exocytosis"/>
    <property type="evidence" value="ECO:0007669"/>
    <property type="project" value="UniProtKB-KW"/>
</dbReference>
<dbReference type="AlphaFoldDB" id="A0A6A7C9G0"/>
<organism evidence="5 6">
    <name type="scientific">Piedraia hortae CBS 480.64</name>
    <dbReference type="NCBI Taxonomy" id="1314780"/>
    <lineage>
        <taxon>Eukaryota</taxon>
        <taxon>Fungi</taxon>
        <taxon>Dikarya</taxon>
        <taxon>Ascomycota</taxon>
        <taxon>Pezizomycotina</taxon>
        <taxon>Dothideomycetes</taxon>
        <taxon>Dothideomycetidae</taxon>
        <taxon>Capnodiales</taxon>
        <taxon>Piedraiaceae</taxon>
        <taxon>Piedraia</taxon>
    </lineage>
</organism>
<keyword evidence="3" id="KW-0853">WD repeat</keyword>
<dbReference type="Gene3D" id="2.130.10.10">
    <property type="entry name" value="YVTN repeat-like/Quinoprotein amine dehydrogenase"/>
    <property type="match status" value="2"/>
</dbReference>
<protein>
    <submittedName>
        <fullName evidence="5">Putative snare-dependent exocytosis protein</fullName>
    </submittedName>
</protein>
<evidence type="ECO:0000259" key="4">
    <source>
        <dbReference type="Pfam" id="PF08596"/>
    </source>
</evidence>
<accession>A0A6A7C9G0</accession>
<dbReference type="GO" id="GO:0005737">
    <property type="term" value="C:cytoplasm"/>
    <property type="evidence" value="ECO:0007669"/>
    <property type="project" value="TreeGrafter"/>
</dbReference>
<keyword evidence="6" id="KW-1185">Reference proteome</keyword>
<keyword evidence="2" id="KW-0268">Exocytosis</keyword>
<dbReference type="GO" id="GO:0019905">
    <property type="term" value="F:syntaxin binding"/>
    <property type="evidence" value="ECO:0007669"/>
    <property type="project" value="TreeGrafter"/>
</dbReference>
<proteinExistence type="inferred from homology"/>
<dbReference type="PROSITE" id="PS50082">
    <property type="entry name" value="WD_REPEATS_2"/>
    <property type="match status" value="1"/>
</dbReference>
<dbReference type="SUPFAM" id="SSF50978">
    <property type="entry name" value="WD40 repeat-like"/>
    <property type="match status" value="2"/>
</dbReference>
<dbReference type="SMART" id="SM00320">
    <property type="entry name" value="WD40"/>
    <property type="match status" value="2"/>
</dbReference>
<dbReference type="GO" id="GO:0006893">
    <property type="term" value="P:Golgi to plasma membrane transport"/>
    <property type="evidence" value="ECO:0007669"/>
    <property type="project" value="TreeGrafter"/>
</dbReference>
<dbReference type="PANTHER" id="PTHR10241:SF25">
    <property type="entry name" value="TOMOSYN, ISOFORM C"/>
    <property type="match status" value="1"/>
</dbReference>
<feature type="repeat" description="WD" evidence="3">
    <location>
        <begin position="218"/>
        <end position="250"/>
    </location>
</feature>
<sequence>MAHLLRGKQAGLQNDLSAGLSTELFGIDDISRCGVNSEISCLAYDPVQSLLAVGTKASRFGRGQVYIFGRNRIQVILPLPSPRGTSVQTLQFCADKLICLDDKHDIAVFSLERKDVVAAFTPPGIVTTVCSDPTLDYALLGTRVGDVLAYDLDRVRMTSFKIPCLWTETNPTVRSSEIIGLQFHPRDIGVLLIGYSYGAVVYNFKREKAQRFYHYEQSNGKGPRLTQANWHPTGTFVVTGYEDGSVVFWDAAKDGRMLLARTLTEDNSLVKQPIFKMAWCAGQNPEDTSILIAGGQPPQDPMKGLTLFDMGRTPAYATSTWDSLSNYLASPKSQRIFPTPPGVDVLDFCLIPRTSPHYNGAHDPLAVIAVLPFGELYMLEFPSGEPASPVNRLPTSLTLVDPFIKQVNVNMADRERWLGLMERRRQSPEFLRGGAEVIRTRRRYESRMIVQAVHSNGSVRLYDIGQGDEVENCQVLQVDVGRAVQRFENIAVAHTSFASASCELAVGMTTGELVIFRWGVKRQVPTQQGQLKNISDRASPDLSEGLLPLTLLEGQHGPVTAVKMSDVGFVAAGYENGALVVIDLRGPAVIYSSSISDLSKSSSRGLRRKSSIGHTDWVTRLEFSVMMLEGEDYSSILLHVGTNLGRLGTFKILPSASGQYTVELAGSVSLDSKIVQFSPIRTDSGKSAAASQAVVGSLRNGLKVSGVLIAVSQNSVHIFKPASSKGAHKTFDSALCENAGVVRHQDQGYALVCLFSDGTARAYSIPSLRELASLRLGQVLDAKRFHEATVAPTGHIVGFAGPSELAVVSVWGDVERPKNPDKLFNVEATIPPRPTISAVQWVTGTQYLTPLDLDVLIGGPERPPSKRMLAEAEANRPAPVQGTANQEGYWAYMQRQVTERTQNLNLMGDTMSDMEEASATWAKDVNKFVNQQKKKAVTGMIKSKFGF</sequence>
<reference evidence="5" key="1">
    <citation type="journal article" date="2020" name="Stud. Mycol.">
        <title>101 Dothideomycetes genomes: a test case for predicting lifestyles and emergence of pathogens.</title>
        <authorList>
            <person name="Haridas S."/>
            <person name="Albert R."/>
            <person name="Binder M."/>
            <person name="Bloem J."/>
            <person name="Labutti K."/>
            <person name="Salamov A."/>
            <person name="Andreopoulos B."/>
            <person name="Baker S."/>
            <person name="Barry K."/>
            <person name="Bills G."/>
            <person name="Bluhm B."/>
            <person name="Cannon C."/>
            <person name="Castanera R."/>
            <person name="Culley D."/>
            <person name="Daum C."/>
            <person name="Ezra D."/>
            <person name="Gonzalez J."/>
            <person name="Henrissat B."/>
            <person name="Kuo A."/>
            <person name="Liang C."/>
            <person name="Lipzen A."/>
            <person name="Lutzoni F."/>
            <person name="Magnuson J."/>
            <person name="Mondo S."/>
            <person name="Nolan M."/>
            <person name="Ohm R."/>
            <person name="Pangilinan J."/>
            <person name="Park H.-J."/>
            <person name="Ramirez L."/>
            <person name="Alfaro M."/>
            <person name="Sun H."/>
            <person name="Tritt A."/>
            <person name="Yoshinaga Y."/>
            <person name="Zwiers L.-H."/>
            <person name="Turgeon B."/>
            <person name="Goodwin S."/>
            <person name="Spatafora J."/>
            <person name="Crous P."/>
            <person name="Grigoriev I."/>
        </authorList>
    </citation>
    <scope>NUCLEOTIDE SEQUENCE</scope>
    <source>
        <strain evidence="5">CBS 480.64</strain>
    </source>
</reference>
<dbReference type="EMBL" id="MU005958">
    <property type="protein sequence ID" value="KAF2864196.1"/>
    <property type="molecule type" value="Genomic_DNA"/>
</dbReference>